<evidence type="ECO:0000313" key="2">
    <source>
        <dbReference type="EMBL" id="MFC6202110.1"/>
    </source>
</evidence>
<keyword evidence="1" id="KW-1133">Transmembrane helix</keyword>
<keyword evidence="1" id="KW-0472">Membrane</keyword>
<reference evidence="3" key="1">
    <citation type="journal article" date="2019" name="Int. J. Syst. Evol. Microbiol.">
        <title>The Global Catalogue of Microorganisms (GCM) 10K type strain sequencing project: providing services to taxonomists for standard genome sequencing and annotation.</title>
        <authorList>
            <consortium name="The Broad Institute Genomics Platform"/>
            <consortium name="The Broad Institute Genome Sequencing Center for Infectious Disease"/>
            <person name="Wu L."/>
            <person name="Ma J."/>
        </authorList>
    </citation>
    <scope>NUCLEOTIDE SEQUENCE [LARGE SCALE GENOMIC DNA]</scope>
    <source>
        <strain evidence="3">CCM 8930</strain>
    </source>
</reference>
<protein>
    <submittedName>
        <fullName evidence="2">Alpha/beta hydrolase</fullName>
    </submittedName>
</protein>
<accession>A0ABW1SKG9</accession>
<evidence type="ECO:0000256" key="1">
    <source>
        <dbReference type="SAM" id="Phobius"/>
    </source>
</evidence>
<dbReference type="GO" id="GO:0016787">
    <property type="term" value="F:hydrolase activity"/>
    <property type="evidence" value="ECO:0007669"/>
    <property type="project" value="UniProtKB-KW"/>
</dbReference>
<dbReference type="EMBL" id="JBHSSE010000018">
    <property type="protein sequence ID" value="MFC6202110.1"/>
    <property type="molecule type" value="Genomic_DNA"/>
</dbReference>
<sequence length="253" mass="28430">MQRRNIIRLMASISTVIVVGSGAYWQHRMRPLTTVRVHETTIPTIFIGGDYAKAFSTNGFVHRFSETKLMTKTLVVHVGRQGQVRVQQFAPLRHNPTIQVIYADNHHANLQAKQLVKVMHILKQRYHVTRYDAVGHSSGGNIIFDYLTRTPQAHQPQIHKFVTLGSNYPGSSAAIKKLPPQLPVLNIAGHLWETGGDGTVTLKSVLAFSQVLKRDDFHPQTRVIQGGLLTATHSMLHINPQVDRDIITFLYGH</sequence>
<dbReference type="RefSeq" id="WP_137615494.1">
    <property type="nucleotide sequence ID" value="NZ_BJDI01000003.1"/>
</dbReference>
<proteinExistence type="predicted"/>
<dbReference type="Proteomes" id="UP001596171">
    <property type="component" value="Unassembled WGS sequence"/>
</dbReference>
<dbReference type="SUPFAM" id="SSF53474">
    <property type="entry name" value="alpha/beta-Hydrolases"/>
    <property type="match status" value="1"/>
</dbReference>
<dbReference type="Gene3D" id="3.40.50.1820">
    <property type="entry name" value="alpha/beta hydrolase"/>
    <property type="match status" value="1"/>
</dbReference>
<name>A0ABW1SKG9_9LACO</name>
<keyword evidence="3" id="KW-1185">Reference proteome</keyword>
<dbReference type="InterPro" id="IPR010315">
    <property type="entry name" value="DUF915_hydro-like"/>
</dbReference>
<organism evidence="2 3">
    <name type="scientific">Lactiplantibacillus nangangensis</name>
    <dbReference type="NCBI Taxonomy" id="2559917"/>
    <lineage>
        <taxon>Bacteria</taxon>
        <taxon>Bacillati</taxon>
        <taxon>Bacillota</taxon>
        <taxon>Bacilli</taxon>
        <taxon>Lactobacillales</taxon>
        <taxon>Lactobacillaceae</taxon>
        <taxon>Lactiplantibacillus</taxon>
    </lineage>
</organism>
<keyword evidence="1" id="KW-0812">Transmembrane</keyword>
<comment type="caution">
    <text evidence="2">The sequence shown here is derived from an EMBL/GenBank/DDBJ whole genome shotgun (WGS) entry which is preliminary data.</text>
</comment>
<feature type="transmembrane region" description="Helical" evidence="1">
    <location>
        <begin position="7"/>
        <end position="25"/>
    </location>
</feature>
<keyword evidence="2" id="KW-0378">Hydrolase</keyword>
<dbReference type="InterPro" id="IPR029058">
    <property type="entry name" value="AB_hydrolase_fold"/>
</dbReference>
<gene>
    <name evidence="2" type="ORF">ACFP1L_09545</name>
</gene>
<evidence type="ECO:0000313" key="3">
    <source>
        <dbReference type="Proteomes" id="UP001596171"/>
    </source>
</evidence>
<dbReference type="Pfam" id="PF06028">
    <property type="entry name" value="DUF915"/>
    <property type="match status" value="2"/>
</dbReference>